<evidence type="ECO:0000313" key="2">
    <source>
        <dbReference type="EMBL" id="KAF2478560.1"/>
    </source>
</evidence>
<reference evidence="2" key="1">
    <citation type="journal article" date="2020" name="Stud. Mycol.">
        <title>101 Dothideomycetes genomes: a test case for predicting lifestyles and emergence of pathogens.</title>
        <authorList>
            <person name="Haridas S."/>
            <person name="Albert R."/>
            <person name="Binder M."/>
            <person name="Bloem J."/>
            <person name="Labutti K."/>
            <person name="Salamov A."/>
            <person name="Andreopoulos B."/>
            <person name="Baker S."/>
            <person name="Barry K."/>
            <person name="Bills G."/>
            <person name="Bluhm B."/>
            <person name="Cannon C."/>
            <person name="Castanera R."/>
            <person name="Culley D."/>
            <person name="Daum C."/>
            <person name="Ezra D."/>
            <person name="Gonzalez J."/>
            <person name="Henrissat B."/>
            <person name="Kuo A."/>
            <person name="Liang C."/>
            <person name="Lipzen A."/>
            <person name="Lutzoni F."/>
            <person name="Magnuson J."/>
            <person name="Mondo S."/>
            <person name="Nolan M."/>
            <person name="Ohm R."/>
            <person name="Pangilinan J."/>
            <person name="Park H.-J."/>
            <person name="Ramirez L."/>
            <person name="Alfaro M."/>
            <person name="Sun H."/>
            <person name="Tritt A."/>
            <person name="Yoshinaga Y."/>
            <person name="Zwiers L.-H."/>
            <person name="Turgeon B."/>
            <person name="Goodwin S."/>
            <person name="Spatafora J."/>
            <person name="Crous P."/>
            <person name="Grigoriev I."/>
        </authorList>
    </citation>
    <scope>NUCLEOTIDE SEQUENCE</scope>
    <source>
        <strain evidence="2">CBS 113389</strain>
    </source>
</reference>
<proteinExistence type="predicted"/>
<protein>
    <recommendedName>
        <fullName evidence="4">Sexual development protein</fullName>
    </recommendedName>
</protein>
<feature type="signal peptide" evidence="1">
    <location>
        <begin position="1"/>
        <end position="20"/>
    </location>
</feature>
<name>A0A6A6PF43_9PEZI</name>
<dbReference type="GeneID" id="54472755"/>
<gene>
    <name evidence="2" type="ORF">BDY17DRAFT_258230</name>
</gene>
<evidence type="ECO:0000313" key="3">
    <source>
        <dbReference type="Proteomes" id="UP000799767"/>
    </source>
</evidence>
<keyword evidence="3" id="KW-1185">Reference proteome</keyword>
<dbReference type="OrthoDB" id="5293813at2759"/>
<feature type="chain" id="PRO_5025372660" description="Sexual development protein" evidence="1">
    <location>
        <begin position="21"/>
        <end position="342"/>
    </location>
</feature>
<organism evidence="2 3">
    <name type="scientific">Neohortaea acidophila</name>
    <dbReference type="NCBI Taxonomy" id="245834"/>
    <lineage>
        <taxon>Eukaryota</taxon>
        <taxon>Fungi</taxon>
        <taxon>Dikarya</taxon>
        <taxon>Ascomycota</taxon>
        <taxon>Pezizomycotina</taxon>
        <taxon>Dothideomycetes</taxon>
        <taxon>Dothideomycetidae</taxon>
        <taxon>Mycosphaerellales</taxon>
        <taxon>Teratosphaeriaceae</taxon>
        <taxon>Neohortaea</taxon>
    </lineage>
</organism>
<evidence type="ECO:0008006" key="4">
    <source>
        <dbReference type="Google" id="ProtNLM"/>
    </source>
</evidence>
<evidence type="ECO:0000256" key="1">
    <source>
        <dbReference type="SAM" id="SignalP"/>
    </source>
</evidence>
<dbReference type="EMBL" id="MU001643">
    <property type="protein sequence ID" value="KAF2478560.1"/>
    <property type="molecule type" value="Genomic_DNA"/>
</dbReference>
<accession>A0A6A6PF43</accession>
<sequence length="342" mass="36026">MAKLTLFLTLLSTILTVASAAPTSFAYPLSNGFPNPNQSQLTTIEQQAHGTLPNTPPPSTLDPESETALGLIAFNELFEVAFFTQLLNNITSAAPGYTDVPNRDQVLSTLHAVVAQEQLHELSANGAFTNLTGKTIQPCNYTFPVDSFNASIALASKFTDLFLGTLADVQTIFASHNDTALIGLVGSIIGQEGEQNGFYRSLLGEVPPALPFLTGGALDFAFNLILQNFVVAGSCPSLDLLVSRGLKQFGVLERQDGSGTNSSSQAFMTYINQQNAPFSVPMTFTKSDGGAVFFFNASFPAETRKLSGLVVAAVTNGQGPFAGPEEVAAATLFGPGLIEVSA</sequence>
<dbReference type="Proteomes" id="UP000799767">
    <property type="component" value="Unassembled WGS sequence"/>
</dbReference>
<keyword evidence="1" id="KW-0732">Signal</keyword>
<dbReference type="AlphaFoldDB" id="A0A6A6PF43"/>
<dbReference type="RefSeq" id="XP_033585130.1">
    <property type="nucleotide sequence ID" value="XM_033731753.1"/>
</dbReference>